<accession>A0ABR0PMI0</accession>
<sequence>MYDVSMIKCYANEMVSVQYEPRHVCMKDFEMAYAKLVDMIDVYDYACTINMKRVRKGNEMVDDRVLDGFIHNMGKPMIPEIHGHLQNIGFLQVSQMSKAIALQIGLPVDGPVITGSGIIPDKVTLYRSLLGKVPDKFEGCRISMNSLKDNFDEFPKEPTEQIGEVIQQYT</sequence>
<proteinExistence type="predicted"/>
<name>A0ABR0PMI0_GOSAR</name>
<dbReference type="EMBL" id="JARKNE010000006">
    <property type="protein sequence ID" value="KAK5825632.1"/>
    <property type="molecule type" value="Genomic_DNA"/>
</dbReference>
<protein>
    <submittedName>
        <fullName evidence="1">Uncharacterized protein</fullName>
    </submittedName>
</protein>
<gene>
    <name evidence="1" type="ORF">PVK06_020488</name>
</gene>
<organism evidence="1 2">
    <name type="scientific">Gossypium arboreum</name>
    <name type="common">Tree cotton</name>
    <name type="synonym">Gossypium nanking</name>
    <dbReference type="NCBI Taxonomy" id="29729"/>
    <lineage>
        <taxon>Eukaryota</taxon>
        <taxon>Viridiplantae</taxon>
        <taxon>Streptophyta</taxon>
        <taxon>Embryophyta</taxon>
        <taxon>Tracheophyta</taxon>
        <taxon>Spermatophyta</taxon>
        <taxon>Magnoliopsida</taxon>
        <taxon>eudicotyledons</taxon>
        <taxon>Gunneridae</taxon>
        <taxon>Pentapetalae</taxon>
        <taxon>rosids</taxon>
        <taxon>malvids</taxon>
        <taxon>Malvales</taxon>
        <taxon>Malvaceae</taxon>
        <taxon>Malvoideae</taxon>
        <taxon>Gossypium</taxon>
    </lineage>
</organism>
<comment type="caution">
    <text evidence="1">The sequence shown here is derived from an EMBL/GenBank/DDBJ whole genome shotgun (WGS) entry which is preliminary data.</text>
</comment>
<evidence type="ECO:0000313" key="1">
    <source>
        <dbReference type="EMBL" id="KAK5825632.1"/>
    </source>
</evidence>
<dbReference type="Proteomes" id="UP001358586">
    <property type="component" value="Chromosome 6"/>
</dbReference>
<evidence type="ECO:0000313" key="2">
    <source>
        <dbReference type="Proteomes" id="UP001358586"/>
    </source>
</evidence>
<reference evidence="1 2" key="1">
    <citation type="submission" date="2023-03" db="EMBL/GenBank/DDBJ databases">
        <title>WGS of Gossypium arboreum.</title>
        <authorList>
            <person name="Yu D."/>
        </authorList>
    </citation>
    <scope>NUCLEOTIDE SEQUENCE [LARGE SCALE GENOMIC DNA]</scope>
    <source>
        <tissue evidence="1">Leaf</tissue>
    </source>
</reference>
<keyword evidence="2" id="KW-1185">Reference proteome</keyword>